<dbReference type="RefSeq" id="WP_188674737.1">
    <property type="nucleotide sequence ID" value="NZ_BMJH01000002.1"/>
</dbReference>
<evidence type="ECO:0000259" key="3">
    <source>
        <dbReference type="Pfam" id="PF24092"/>
    </source>
</evidence>
<keyword evidence="1" id="KW-0732">Signal</keyword>
<dbReference type="AlphaFoldDB" id="A0A916XGB8"/>
<dbReference type="InterPro" id="IPR055797">
    <property type="entry name" value="DUF7373"/>
</dbReference>
<dbReference type="InterPro" id="IPR056463">
    <property type="entry name" value="DUF7373_C"/>
</dbReference>
<dbReference type="PROSITE" id="PS51257">
    <property type="entry name" value="PROKAR_LIPOPROTEIN"/>
    <property type="match status" value="1"/>
</dbReference>
<gene>
    <name evidence="4" type="ORF">GCM10011410_23280</name>
</gene>
<dbReference type="EMBL" id="BMJH01000002">
    <property type="protein sequence ID" value="GGC69802.1"/>
    <property type="molecule type" value="Genomic_DNA"/>
</dbReference>
<dbReference type="Pfam" id="PF24088">
    <property type="entry name" value="DUF7373"/>
    <property type="match status" value="1"/>
</dbReference>
<keyword evidence="5" id="KW-1185">Reference proteome</keyword>
<dbReference type="Proteomes" id="UP000641514">
    <property type="component" value="Unassembled WGS sequence"/>
</dbReference>
<reference evidence="4" key="2">
    <citation type="submission" date="2020-09" db="EMBL/GenBank/DDBJ databases">
        <authorList>
            <person name="Sun Q."/>
            <person name="Zhou Y."/>
        </authorList>
    </citation>
    <scope>NUCLEOTIDE SEQUENCE</scope>
    <source>
        <strain evidence="4">CGMCC 1.15478</strain>
    </source>
</reference>
<feature type="domain" description="DUF7373" evidence="2">
    <location>
        <begin position="62"/>
        <end position="257"/>
    </location>
</feature>
<feature type="signal peptide" evidence="1">
    <location>
        <begin position="1"/>
        <end position="19"/>
    </location>
</feature>
<protein>
    <submittedName>
        <fullName evidence="4">Uncharacterized protein</fullName>
    </submittedName>
</protein>
<evidence type="ECO:0000259" key="2">
    <source>
        <dbReference type="Pfam" id="PF24088"/>
    </source>
</evidence>
<reference evidence="4" key="1">
    <citation type="journal article" date="2014" name="Int. J. Syst. Evol. Microbiol.">
        <title>Complete genome sequence of Corynebacterium casei LMG S-19264T (=DSM 44701T), isolated from a smear-ripened cheese.</title>
        <authorList>
            <consortium name="US DOE Joint Genome Institute (JGI-PGF)"/>
            <person name="Walter F."/>
            <person name="Albersmeier A."/>
            <person name="Kalinowski J."/>
            <person name="Ruckert C."/>
        </authorList>
    </citation>
    <scope>NUCLEOTIDE SEQUENCE</scope>
    <source>
        <strain evidence="4">CGMCC 1.15478</strain>
    </source>
</reference>
<name>A0A916XGB8_9ACTN</name>
<evidence type="ECO:0000313" key="5">
    <source>
        <dbReference type="Proteomes" id="UP000641514"/>
    </source>
</evidence>
<accession>A0A916XGB8</accession>
<comment type="caution">
    <text evidence="4">The sequence shown here is derived from an EMBL/GenBank/DDBJ whole genome shotgun (WGS) entry which is preliminary data.</text>
</comment>
<feature type="domain" description="DUF7373" evidence="3">
    <location>
        <begin position="267"/>
        <end position="400"/>
    </location>
</feature>
<organism evidence="4 5">
    <name type="scientific">Hoyosella rhizosphaerae</name>
    <dbReference type="NCBI Taxonomy" id="1755582"/>
    <lineage>
        <taxon>Bacteria</taxon>
        <taxon>Bacillati</taxon>
        <taxon>Actinomycetota</taxon>
        <taxon>Actinomycetes</taxon>
        <taxon>Mycobacteriales</taxon>
        <taxon>Hoyosellaceae</taxon>
        <taxon>Hoyosella</taxon>
    </lineage>
</organism>
<evidence type="ECO:0000313" key="4">
    <source>
        <dbReference type="EMBL" id="GGC69802.1"/>
    </source>
</evidence>
<proteinExistence type="predicted"/>
<dbReference type="Pfam" id="PF24092">
    <property type="entry name" value="DUF7373_C"/>
    <property type="match status" value="1"/>
</dbReference>
<evidence type="ECO:0000256" key="1">
    <source>
        <dbReference type="SAM" id="SignalP"/>
    </source>
</evidence>
<sequence length="402" mass="43098">MRAQKLAPAVMLTIAAVLAGCGQNTITGDEAKAESTAVSPASVDESLLDAGDYVTSARGTFGTVGDEFLGRSVEGQRLAEYVVLPTEIDDELTVGAAMSTYVIKDGNSLGTLLTGSVPEIAQQHNMLTGFSTSRSTEDDSKSTVHAVLRFPDATVAQSAAQQMNHNLLTEDPFGLGLPKSNSISGLPGTLISSTEDDVAFSANAFTAFQDYVLYTWIKVNPVHKQWAADFLLDLTEAQKTLVAQFPATPAGEFANIQMDVDEVLRYAVPRTEGLQTSEQAIYGPRGWSHFAANPDGSLQRYQETGTTRIAVDATTVYLSDTPEGSKKLFQRFSATFADHGLEPASAPPGLDGEVMCWWKPRGFALTYCLIQDGQFLAAAQDADETTAHQLATAQYLIFTNAK</sequence>
<feature type="chain" id="PRO_5038423707" evidence="1">
    <location>
        <begin position="20"/>
        <end position="402"/>
    </location>
</feature>